<dbReference type="EMBL" id="VLLC01000012">
    <property type="protein sequence ID" value="TWI71747.1"/>
    <property type="molecule type" value="Genomic_DNA"/>
</dbReference>
<dbReference type="AlphaFoldDB" id="A0A562RRK7"/>
<accession>A0A562RRK7</accession>
<comment type="caution">
    <text evidence="2">The sequence shown here is derived from an EMBL/GenBank/DDBJ whole genome shotgun (WGS) entry which is preliminary data.</text>
</comment>
<dbReference type="RefSeq" id="WP_144684599.1">
    <property type="nucleotide sequence ID" value="NZ_VLLC01000012.1"/>
</dbReference>
<evidence type="ECO:0000313" key="3">
    <source>
        <dbReference type="Proteomes" id="UP000318307"/>
    </source>
</evidence>
<organism evidence="2 3">
    <name type="scientific">Desulfobotulus alkaliphilus</name>
    <dbReference type="NCBI Taxonomy" id="622671"/>
    <lineage>
        <taxon>Bacteria</taxon>
        <taxon>Pseudomonadati</taxon>
        <taxon>Thermodesulfobacteriota</taxon>
        <taxon>Desulfobacteria</taxon>
        <taxon>Desulfobacterales</taxon>
        <taxon>Desulfobacteraceae</taxon>
        <taxon>Desulfobotulus</taxon>
    </lineage>
</organism>
<dbReference type="SUPFAM" id="SSF81593">
    <property type="entry name" value="Nucleotidyltransferase substrate binding subunit/domain"/>
    <property type="match status" value="1"/>
</dbReference>
<evidence type="ECO:0000259" key="1">
    <source>
        <dbReference type="PROSITE" id="PS50910"/>
    </source>
</evidence>
<dbReference type="Pfam" id="PF05168">
    <property type="entry name" value="HEPN"/>
    <property type="match status" value="1"/>
</dbReference>
<gene>
    <name evidence="2" type="ORF">LZ24_01763</name>
</gene>
<sequence length="132" mass="15228">MSNPNRWMAVEWLKAAKDDIMACEHIFPCEHLSHITAFHAQQAIEKSLKALLEYRCGHIPKQHDLITLKNRIAPDFLEEHEDMLEDLNDIYIHARYPGDLGLMPDGKPSMESAGKFLELARNLYAMAEDQIR</sequence>
<dbReference type="InterPro" id="IPR007842">
    <property type="entry name" value="HEPN_dom"/>
</dbReference>
<name>A0A562RRK7_9BACT</name>
<reference evidence="2 3" key="1">
    <citation type="submission" date="2019-07" db="EMBL/GenBank/DDBJ databases">
        <title>Genome sequencing of 100 strains of the haloalkaliphilic chemolithoautotrophic sulfur-oxidizing bacterium Thioalkalivibrio.</title>
        <authorList>
            <person name="Muyzer G."/>
        </authorList>
    </citation>
    <scope>NUCLEOTIDE SEQUENCE [LARGE SCALE GENOMIC DNA]</scope>
    <source>
        <strain evidence="2 3">ASO4-4</strain>
    </source>
</reference>
<protein>
    <submittedName>
        <fullName evidence="2">HEPN domain-containing protein</fullName>
    </submittedName>
</protein>
<dbReference type="SMART" id="SM00748">
    <property type="entry name" value="HEPN"/>
    <property type="match status" value="1"/>
</dbReference>
<proteinExistence type="predicted"/>
<feature type="domain" description="HEPN" evidence="1">
    <location>
        <begin position="14"/>
        <end position="123"/>
    </location>
</feature>
<dbReference type="Gene3D" id="1.20.120.330">
    <property type="entry name" value="Nucleotidyltransferases domain 2"/>
    <property type="match status" value="1"/>
</dbReference>
<keyword evidence="3" id="KW-1185">Reference proteome</keyword>
<dbReference type="OrthoDB" id="9810875at2"/>
<dbReference type="PROSITE" id="PS50910">
    <property type="entry name" value="HEPN"/>
    <property type="match status" value="1"/>
</dbReference>
<evidence type="ECO:0000313" key="2">
    <source>
        <dbReference type="EMBL" id="TWI71747.1"/>
    </source>
</evidence>
<dbReference type="Proteomes" id="UP000318307">
    <property type="component" value="Unassembled WGS sequence"/>
</dbReference>